<dbReference type="InterPro" id="IPR027523">
    <property type="entry name" value="CLU_prot"/>
</dbReference>
<feature type="compositionally biased region" description="Polar residues" evidence="3">
    <location>
        <begin position="895"/>
        <end position="905"/>
    </location>
</feature>
<feature type="compositionally biased region" description="Low complexity" evidence="3">
    <location>
        <begin position="1162"/>
        <end position="1173"/>
    </location>
</feature>
<dbReference type="Pfam" id="PF15044">
    <property type="entry name" value="CLU_N"/>
    <property type="match status" value="1"/>
</dbReference>
<dbReference type="GO" id="GO:0007005">
    <property type="term" value="P:mitochondrion organization"/>
    <property type="evidence" value="ECO:0007669"/>
    <property type="project" value="UniProtKB-UniRule"/>
</dbReference>
<dbReference type="Pfam" id="PF12807">
    <property type="entry name" value="eIF3_p135"/>
    <property type="match status" value="1"/>
</dbReference>
<dbReference type="InterPro" id="IPR033646">
    <property type="entry name" value="CLU-central"/>
</dbReference>
<evidence type="ECO:0000259" key="4">
    <source>
        <dbReference type="PROSITE" id="PS51823"/>
    </source>
</evidence>
<dbReference type="VEuPathDB" id="FungiDB:BCV72DRAFT_281783"/>
<reference evidence="5 6" key="1">
    <citation type="journal article" date="2016" name="Proc. Natl. Acad. Sci. U.S.A.">
        <title>Lipid metabolic changes in an early divergent fungus govern the establishment of a mutualistic symbiosis with endobacteria.</title>
        <authorList>
            <person name="Lastovetsky O.A."/>
            <person name="Gaspar M.L."/>
            <person name="Mondo S.J."/>
            <person name="LaButti K.M."/>
            <person name="Sandor L."/>
            <person name="Grigoriev I.V."/>
            <person name="Henry S.A."/>
            <person name="Pawlowska T.E."/>
        </authorList>
    </citation>
    <scope>NUCLEOTIDE SEQUENCE [LARGE SCALE GENOMIC DNA]</scope>
    <source>
        <strain evidence="5 6">ATCC 11559</strain>
    </source>
</reference>
<accession>A0A1X0RV60</accession>
<evidence type="ECO:0000256" key="2">
    <source>
        <dbReference type="HAMAP-Rule" id="MF_03013"/>
    </source>
</evidence>
<dbReference type="PANTHER" id="PTHR12601:SF6">
    <property type="entry name" value="CLUSTERED MITOCHONDRIA PROTEIN HOMOLOG"/>
    <property type="match status" value="1"/>
</dbReference>
<feature type="domain" description="Clu" evidence="4">
    <location>
        <begin position="316"/>
        <end position="559"/>
    </location>
</feature>
<dbReference type="Proteomes" id="UP000242381">
    <property type="component" value="Unassembled WGS sequence"/>
</dbReference>
<dbReference type="Pfam" id="PF05303">
    <property type="entry name" value="GSKIP_dom"/>
    <property type="match status" value="1"/>
</dbReference>
<comment type="similarity">
    <text evidence="2">Belongs to the CLU family.</text>
</comment>
<dbReference type="AlphaFoldDB" id="A0A1X0RV60"/>
<dbReference type="HAMAP" id="MF_03013">
    <property type="entry name" value="CLU"/>
    <property type="match status" value="1"/>
</dbReference>
<gene>
    <name evidence="2" type="primary">CLU1</name>
    <name evidence="2" type="synonym">TIF31</name>
    <name evidence="5" type="ORF">BCV71DRAFT_292556</name>
</gene>
<evidence type="ECO:0000313" key="6">
    <source>
        <dbReference type="Proteomes" id="UP000242381"/>
    </source>
</evidence>
<dbReference type="Pfam" id="PF13236">
    <property type="entry name" value="CLU"/>
    <property type="match status" value="1"/>
</dbReference>
<dbReference type="GO" id="GO:0048312">
    <property type="term" value="P:intracellular distribution of mitochondria"/>
    <property type="evidence" value="ECO:0007669"/>
    <property type="project" value="TreeGrafter"/>
</dbReference>
<evidence type="ECO:0000256" key="1">
    <source>
        <dbReference type="ARBA" id="ARBA00022490"/>
    </source>
</evidence>
<keyword evidence="2" id="KW-0694">RNA-binding</keyword>
<dbReference type="Pfam" id="PF13424">
    <property type="entry name" value="TPR_12"/>
    <property type="match status" value="2"/>
</dbReference>
<name>A0A1X0RV60_RHIZD</name>
<keyword evidence="1 2" id="KW-0963">Cytoplasm</keyword>
<feature type="compositionally biased region" description="Basic residues" evidence="3">
    <location>
        <begin position="1208"/>
        <end position="1218"/>
    </location>
</feature>
<protein>
    <recommendedName>
        <fullName evidence="2">Clustered mitochondria protein homolog</fullName>
    </recommendedName>
    <alternativeName>
        <fullName evidence="2">Protein TIF31 homolog</fullName>
    </alternativeName>
</protein>
<dbReference type="SUPFAM" id="SSF103107">
    <property type="entry name" value="Hypothetical protein c14orf129, hspc210"/>
    <property type="match status" value="1"/>
</dbReference>
<dbReference type="CDD" id="cd15466">
    <property type="entry name" value="CLU-central"/>
    <property type="match status" value="1"/>
</dbReference>
<dbReference type="InterPro" id="IPR025697">
    <property type="entry name" value="CLU_dom"/>
</dbReference>
<dbReference type="InterPro" id="IPR023231">
    <property type="entry name" value="GSKIP_dom_sf"/>
</dbReference>
<evidence type="ECO:0000256" key="3">
    <source>
        <dbReference type="SAM" id="MobiDB-lite"/>
    </source>
</evidence>
<dbReference type="EMBL" id="KV921403">
    <property type="protein sequence ID" value="ORE15952.1"/>
    <property type="molecule type" value="Genomic_DNA"/>
</dbReference>
<proteinExistence type="inferred from homology"/>
<comment type="subcellular location">
    <subcellularLocation>
        <location evidence="2">Cytoplasm</location>
    </subcellularLocation>
</comment>
<organism evidence="5 6">
    <name type="scientific">Rhizopus microsporus</name>
    <dbReference type="NCBI Taxonomy" id="58291"/>
    <lineage>
        <taxon>Eukaryota</taxon>
        <taxon>Fungi</taxon>
        <taxon>Fungi incertae sedis</taxon>
        <taxon>Mucoromycota</taxon>
        <taxon>Mucoromycotina</taxon>
        <taxon>Mucoromycetes</taxon>
        <taxon>Mucorales</taxon>
        <taxon>Mucorineae</taxon>
        <taxon>Rhizopodaceae</taxon>
        <taxon>Rhizopus</taxon>
    </lineage>
</organism>
<feature type="region of interest" description="Disordered" evidence="3">
    <location>
        <begin position="880"/>
        <end position="905"/>
    </location>
</feature>
<dbReference type="InterPro" id="IPR011990">
    <property type="entry name" value="TPR-like_helical_dom_sf"/>
</dbReference>
<dbReference type="PROSITE" id="PS51823">
    <property type="entry name" value="CLU"/>
    <property type="match status" value="1"/>
</dbReference>
<dbReference type="OMA" id="HPVWDKD"/>
<dbReference type="InterPro" id="IPR007967">
    <property type="entry name" value="GSKIP_dom"/>
</dbReference>
<comment type="function">
    <text evidence="2">mRNA-binding protein involved in proper cytoplasmic distribution of mitochondria.</text>
</comment>
<dbReference type="Gene3D" id="1.25.40.10">
    <property type="entry name" value="Tetratricopeptide repeat domain"/>
    <property type="match status" value="1"/>
</dbReference>
<dbReference type="GO" id="GO:0003729">
    <property type="term" value="F:mRNA binding"/>
    <property type="evidence" value="ECO:0007669"/>
    <property type="project" value="TreeGrafter"/>
</dbReference>
<dbReference type="Gene3D" id="3.30.2280.10">
    <property type="entry name" value="Hypothetical protein (hspc210)"/>
    <property type="match status" value="1"/>
</dbReference>
<evidence type="ECO:0000313" key="5">
    <source>
        <dbReference type="EMBL" id="ORE15952.1"/>
    </source>
</evidence>
<feature type="region of interest" description="Disordered" evidence="3">
    <location>
        <begin position="614"/>
        <end position="637"/>
    </location>
</feature>
<dbReference type="InterPro" id="IPR028275">
    <property type="entry name" value="CLU_N"/>
</dbReference>
<feature type="compositionally biased region" description="Polar residues" evidence="3">
    <location>
        <begin position="1174"/>
        <end position="1185"/>
    </location>
</feature>
<sequence>MAEVKEQQLVENLDSQAPPEEVIDETFHITIKLPGKPHEIKIITSPRESIQDIKQSIMESPETCVHSCFYLSFNGKRINDFIELGEVEGITADSVLELVEANYTEHDVRLHITRLRDLLGGPYKPNPSSIGIDPAISFLTAVTGEIDEEIVPEAEKKLDDLFSDEPIPEHTFTNKDINEPFKLSNIVPSGFQKVAPQCLRSLTLSGWNPVPHQRKLKGDLMYLVVTTLENDTVHITASTKGFFVNNSNHHVFDPSPKRVSAHSLITLLQKISPLFATNFAKLQDFITQHHMLEVLPVNTCYPSHPWAVESPEHFYDPARPVEPLLNFGADAVESLRDWNDELQSHRELPKTNLQERVLRERLITKVQAEFTEAAVRGAMAVVNGSVLPLNPLEPEASHMYVYNNIFFSKGNDGRGTFENLGADEAAHVATGKDLEGVKLLNSIDPEGLYTLASVIVDYKGVRIVAQSIVPGIFRRQDEDAIVYGSVDNGAKISSDSKFHETIGKEIAKSLHLEEHAVIDEKGDKHTLFTSQETKGLLGADGRRYMLDLYRLNPVDIEFQENECIEKDDKPAYPHKMTLLRPELMSLFWEQKFRQWVKEKTEQIRKERGIVADTEKKKTEGSAEENKAEEDKKEEQQEEEIKIDVNEFQLNFNPDVFTSAKQPTDEIKKQEDIIREASKFLRDEVVPSIVLDFASYAISPLDGDALTKAMHRRGINMRYLGKLAELVSLSKDKRIEHIFHLAIREMIVRASKRVLRNYLVDCSMEEAPLCVSHFLNCLLGAKFNPKPLPVLPEGANRNDYTWSQLTPHTLRNLLTKQVLLRFRYKLTEEDFDQLKLVPTLREICLRVGIQIQARDYRTEPYTEEERAAHAAEDAAYQAAIERKKQESNRGKKSKKSNANLQRPSRRTTTFLPDDIMNIMPAVKQAAARSVFAEETFEAGKMSIAQGHKQLGLELLLESLALHEQTYGFLHPETSKCYATLAMIYHHNEDRESALDLQRKAVISAERTCGIDHPETIHHYLNLGLFEHAAGRTKLALRYIGHALNYWNLLIGPGHPDSATADNNAGVMLQSLRDYPTSTKFFERACETQETVLGKDHVITATGYHVLAKAYTLEGDFTKALAAEKIAYGVFEKKLGPEDPRTKDSDLWLKELTSNAVLMAQRARQQQQQQQQQQQTRVMATPASTSEPVRGDLPIDQVLQYINSPSSTSKKGKKKNQKKK</sequence>
<feature type="region of interest" description="Disordered" evidence="3">
    <location>
        <begin position="1162"/>
        <end position="1218"/>
    </location>
</feature>
<dbReference type="SUPFAM" id="SSF48452">
    <property type="entry name" value="TPR-like"/>
    <property type="match status" value="2"/>
</dbReference>
<dbReference type="FunFam" id="3.30.2280.10:FF:000002">
    <property type="entry name" value="Clustered mitochondria protein homolog"/>
    <property type="match status" value="1"/>
</dbReference>
<dbReference type="PANTHER" id="PTHR12601">
    <property type="entry name" value="EUKARYOTIC TRANSLATION INITIATION FACTOR 3 SUBUNIT EIF-3"/>
    <property type="match status" value="1"/>
</dbReference>
<comment type="subunit">
    <text evidence="2">May associate with the eukaryotic translation initiation factor 3 (eIF-3) complex.</text>
</comment>
<dbReference type="GO" id="GO:0005737">
    <property type="term" value="C:cytoplasm"/>
    <property type="evidence" value="ECO:0007669"/>
    <property type="project" value="UniProtKB-SubCell"/>
</dbReference>